<dbReference type="InterPro" id="IPR051313">
    <property type="entry name" value="Bact_iron-sidero_bind"/>
</dbReference>
<dbReference type="Gene3D" id="3.40.50.1980">
    <property type="entry name" value="Nitrogenase molybdenum iron protein domain"/>
    <property type="match status" value="2"/>
</dbReference>
<evidence type="ECO:0000256" key="2">
    <source>
        <dbReference type="ARBA" id="ARBA00008814"/>
    </source>
</evidence>
<gene>
    <name evidence="7" type="primary">yclQ</name>
    <name evidence="7" type="ORF">CKALI_08830</name>
</gene>
<evidence type="ECO:0000256" key="5">
    <source>
        <dbReference type="SAM" id="SignalP"/>
    </source>
</evidence>
<dbReference type="GO" id="GO:0030288">
    <property type="term" value="C:outer membrane-bounded periplasmic space"/>
    <property type="evidence" value="ECO:0007669"/>
    <property type="project" value="TreeGrafter"/>
</dbReference>
<dbReference type="GO" id="GO:1901678">
    <property type="term" value="P:iron coordination entity transport"/>
    <property type="evidence" value="ECO:0007669"/>
    <property type="project" value="UniProtKB-ARBA"/>
</dbReference>
<evidence type="ECO:0000313" key="8">
    <source>
        <dbReference type="Proteomes" id="UP000427071"/>
    </source>
</evidence>
<dbReference type="PANTHER" id="PTHR30532:SF28">
    <property type="entry name" value="PETROBACTIN-BINDING PROTEIN YCLQ"/>
    <property type="match status" value="1"/>
</dbReference>
<dbReference type="AlphaFoldDB" id="A0A6B8VBS7"/>
<reference evidence="8" key="1">
    <citation type="submission" date="2019-11" db="EMBL/GenBank/DDBJ databases">
        <title>Complete genome sequence of Corynebacterium kalinowskii 1959, a novel Corynebacterium species isolated from soil of a small paddock in Vilsendorf, Germany.</title>
        <authorList>
            <person name="Schaffert L."/>
            <person name="Ruwe M."/>
            <person name="Milse J."/>
            <person name="Hanuschka K."/>
            <person name="Ortseifen V."/>
            <person name="Droste J."/>
            <person name="Brandt D."/>
            <person name="Schlueter L."/>
            <person name="Kutter Y."/>
            <person name="Vinke S."/>
            <person name="Viehoefer P."/>
            <person name="Jacob L."/>
            <person name="Luebke N.-C."/>
            <person name="Schulte-Berndt E."/>
            <person name="Hain C."/>
            <person name="Linder M."/>
            <person name="Schmidt P."/>
            <person name="Wollenschlaeger L."/>
            <person name="Luttermann T."/>
            <person name="Thieme E."/>
            <person name="Hassa J."/>
            <person name="Haak M."/>
            <person name="Wittchen M."/>
            <person name="Mentz A."/>
            <person name="Persicke M."/>
            <person name="Busche T."/>
            <person name="Ruckert C."/>
        </authorList>
    </citation>
    <scope>NUCLEOTIDE SEQUENCE [LARGE SCALE GENOMIC DNA]</scope>
    <source>
        <strain evidence="8">1959</strain>
    </source>
</reference>
<evidence type="ECO:0000259" key="6">
    <source>
        <dbReference type="PROSITE" id="PS50983"/>
    </source>
</evidence>
<keyword evidence="8" id="KW-1185">Reference proteome</keyword>
<evidence type="ECO:0000256" key="4">
    <source>
        <dbReference type="ARBA" id="ARBA00022729"/>
    </source>
</evidence>
<protein>
    <submittedName>
        <fullName evidence="7">ABC transporter solute-binding protein YclQ</fullName>
    </submittedName>
</protein>
<accession>A0A6B8VBS7</accession>
<dbReference type="PANTHER" id="PTHR30532">
    <property type="entry name" value="IRON III DICITRATE-BINDING PERIPLASMIC PROTEIN"/>
    <property type="match status" value="1"/>
</dbReference>
<organism evidence="7 8">
    <name type="scientific">Corynebacterium kalinowskii</name>
    <dbReference type="NCBI Taxonomy" id="2675216"/>
    <lineage>
        <taxon>Bacteria</taxon>
        <taxon>Bacillati</taxon>
        <taxon>Actinomycetota</taxon>
        <taxon>Actinomycetes</taxon>
        <taxon>Mycobacteriales</taxon>
        <taxon>Corynebacteriaceae</taxon>
        <taxon>Corynebacterium</taxon>
    </lineage>
</organism>
<dbReference type="EMBL" id="CP046452">
    <property type="protein sequence ID" value="QGU02622.1"/>
    <property type="molecule type" value="Genomic_DNA"/>
</dbReference>
<dbReference type="Pfam" id="PF01497">
    <property type="entry name" value="Peripla_BP_2"/>
    <property type="match status" value="1"/>
</dbReference>
<dbReference type="PROSITE" id="PS51257">
    <property type="entry name" value="PROKAR_LIPOPROTEIN"/>
    <property type="match status" value="1"/>
</dbReference>
<dbReference type="Proteomes" id="UP000427071">
    <property type="component" value="Chromosome"/>
</dbReference>
<dbReference type="SUPFAM" id="SSF53807">
    <property type="entry name" value="Helical backbone' metal receptor"/>
    <property type="match status" value="1"/>
</dbReference>
<dbReference type="InterPro" id="IPR002491">
    <property type="entry name" value="ABC_transptr_periplasmic_BD"/>
</dbReference>
<evidence type="ECO:0000313" key="7">
    <source>
        <dbReference type="EMBL" id="QGU02622.1"/>
    </source>
</evidence>
<evidence type="ECO:0000256" key="3">
    <source>
        <dbReference type="ARBA" id="ARBA00022448"/>
    </source>
</evidence>
<feature type="signal peptide" evidence="5">
    <location>
        <begin position="1"/>
        <end position="33"/>
    </location>
</feature>
<keyword evidence="3" id="KW-0813">Transport</keyword>
<comment type="similarity">
    <text evidence="2">Belongs to the bacterial solute-binding protein 8 family.</text>
</comment>
<proteinExistence type="inferred from homology"/>
<feature type="domain" description="Fe/B12 periplasmic-binding" evidence="6">
    <location>
        <begin position="62"/>
        <end position="334"/>
    </location>
</feature>
<feature type="chain" id="PRO_5025666828" evidence="5">
    <location>
        <begin position="34"/>
        <end position="335"/>
    </location>
</feature>
<dbReference type="KEGG" id="ckw:CKALI_08830"/>
<evidence type="ECO:0000256" key="1">
    <source>
        <dbReference type="ARBA" id="ARBA00004196"/>
    </source>
</evidence>
<name>A0A6B8VBS7_9CORY</name>
<keyword evidence="4 5" id="KW-0732">Signal</keyword>
<dbReference type="PROSITE" id="PS50983">
    <property type="entry name" value="FE_B12_PBP"/>
    <property type="match status" value="1"/>
</dbReference>
<comment type="subcellular location">
    <subcellularLocation>
        <location evidence="1">Cell envelope</location>
    </subcellularLocation>
</comment>
<sequence>MTTKDQLMFSSRLRTLTVVSAAAFALTACGGGAAETKDEAAVKTVQIEDNTGTHEVPSPPKSAVSLANRNFETLADWGIEVKAAPKPLIPGTVDLGKGDSVLDLGMHREPNLENLVAAQPDLILGGQRFLQFEEEIKKLTPDAAYLNFDVRPDKPIDSELKRETTALGKIFGKETEADKLNKDFDASIQAVKDAYKSGETVMAVNVSGGEFGYIAPSKGRTVGPMFDLFGWKPALQIENGSTNHMGDEVSVEAIAQSNPDWIIVLDRDAGTTAAKEAGFRPAETVLKENQVLQNVDAVKKSKVIFLPADTYTNDGIQTHTEIFNSIAKAFKAFKG</sequence>